<dbReference type="FunFam" id="3.40.50.720:FF:000084">
    <property type="entry name" value="Short-chain dehydrogenase reductase"/>
    <property type="match status" value="1"/>
</dbReference>
<dbReference type="CDD" id="cd05233">
    <property type="entry name" value="SDR_c"/>
    <property type="match status" value="1"/>
</dbReference>
<name>A0A2S0N7M6_9HYPH</name>
<evidence type="ECO:0000256" key="1">
    <source>
        <dbReference type="ARBA" id="ARBA00006484"/>
    </source>
</evidence>
<dbReference type="PRINTS" id="PR00081">
    <property type="entry name" value="GDHRDH"/>
</dbReference>
<dbReference type="PANTHER" id="PTHR24321:SF15">
    <property type="entry name" value="OXIDOREDUCTASE UCPA"/>
    <property type="match status" value="1"/>
</dbReference>
<protein>
    <submittedName>
        <fullName evidence="3">3-oxoacyl-ACP reductase</fullName>
    </submittedName>
</protein>
<proteinExistence type="inferred from homology"/>
<dbReference type="SUPFAM" id="SSF51735">
    <property type="entry name" value="NAD(P)-binding Rossmann-fold domains"/>
    <property type="match status" value="1"/>
</dbReference>
<evidence type="ECO:0000313" key="3">
    <source>
        <dbReference type="EMBL" id="AVO43943.1"/>
    </source>
</evidence>
<organism evidence="3 4">
    <name type="scientific">Phreatobacter cathodiphilus</name>
    <dbReference type="NCBI Taxonomy" id="1868589"/>
    <lineage>
        <taxon>Bacteria</taxon>
        <taxon>Pseudomonadati</taxon>
        <taxon>Pseudomonadota</taxon>
        <taxon>Alphaproteobacteria</taxon>
        <taxon>Hyphomicrobiales</taxon>
        <taxon>Phreatobacteraceae</taxon>
        <taxon>Phreatobacter</taxon>
    </lineage>
</organism>
<evidence type="ECO:0000313" key="4">
    <source>
        <dbReference type="Proteomes" id="UP000237889"/>
    </source>
</evidence>
<gene>
    <name evidence="3" type="ORF">C6569_02040</name>
</gene>
<dbReference type="PROSITE" id="PS00061">
    <property type="entry name" value="ADH_SHORT"/>
    <property type="match status" value="1"/>
</dbReference>
<dbReference type="RefSeq" id="WP_106747273.1">
    <property type="nucleotide sequence ID" value="NZ_CP027668.1"/>
</dbReference>
<dbReference type="AlphaFoldDB" id="A0A2S0N7M6"/>
<dbReference type="KEGG" id="phr:C6569_02040"/>
<dbReference type="InterPro" id="IPR020904">
    <property type="entry name" value="Sc_DH/Rdtase_CS"/>
</dbReference>
<comment type="similarity">
    <text evidence="1">Belongs to the short-chain dehydrogenases/reductases (SDR) family.</text>
</comment>
<dbReference type="PANTHER" id="PTHR24321">
    <property type="entry name" value="DEHYDROGENASES, SHORT CHAIN"/>
    <property type="match status" value="1"/>
</dbReference>
<reference evidence="3 4" key="1">
    <citation type="submission" date="2018-03" db="EMBL/GenBank/DDBJ databases">
        <title>Genome sequencing of Phreatobacter sp.</title>
        <authorList>
            <person name="Kim S.-J."/>
            <person name="Heo J."/>
            <person name="Kwon S.-W."/>
        </authorList>
    </citation>
    <scope>NUCLEOTIDE SEQUENCE [LARGE SCALE GENOMIC DNA]</scope>
    <source>
        <strain evidence="3 4">S-12</strain>
    </source>
</reference>
<accession>A0A2S0N7M6</accession>
<dbReference type="EMBL" id="CP027668">
    <property type="protein sequence ID" value="AVO43943.1"/>
    <property type="molecule type" value="Genomic_DNA"/>
</dbReference>
<dbReference type="InterPro" id="IPR036291">
    <property type="entry name" value="NAD(P)-bd_dom_sf"/>
</dbReference>
<dbReference type="Pfam" id="PF13561">
    <property type="entry name" value="adh_short_C2"/>
    <property type="match status" value="1"/>
</dbReference>
<keyword evidence="2" id="KW-0560">Oxidoreductase</keyword>
<dbReference type="Gene3D" id="3.40.50.720">
    <property type="entry name" value="NAD(P)-binding Rossmann-like Domain"/>
    <property type="match status" value="1"/>
</dbReference>
<dbReference type="GO" id="GO:0016491">
    <property type="term" value="F:oxidoreductase activity"/>
    <property type="evidence" value="ECO:0007669"/>
    <property type="project" value="UniProtKB-KW"/>
</dbReference>
<dbReference type="OrthoDB" id="7375193at2"/>
<dbReference type="Proteomes" id="UP000237889">
    <property type="component" value="Chromosome"/>
</dbReference>
<evidence type="ECO:0000256" key="2">
    <source>
        <dbReference type="ARBA" id="ARBA00023002"/>
    </source>
</evidence>
<dbReference type="InterPro" id="IPR002347">
    <property type="entry name" value="SDR_fam"/>
</dbReference>
<sequence length="266" mass="27377">MHDLTGKVAFISGAGSVGEGWGNGKATAVLLARQGATVYGTDITLAAAEETRRLIAAEGGTAHAAAVDMTKAAEVEAAVADCLARFGRIDILVNNVGGSAPGDPVSMSEEVWDAQLDLNLKTAFLCCKHVIPVMERQGGGAIVNLSSIAGVRILPDRPHVAYTTTKLGILGFSRSIAVTYAKKAIRCNTVIPGLMHTPLVETRLAKQVAGGDAAALIASRNAQVPTGKMGDAWDVAQAVLFLVSDEARYVTAAEIAVDGGLSAAGR</sequence>
<dbReference type="PRINTS" id="PR00080">
    <property type="entry name" value="SDRFAMILY"/>
</dbReference>
<keyword evidence="4" id="KW-1185">Reference proteome</keyword>